<evidence type="ECO:0008006" key="4">
    <source>
        <dbReference type="Google" id="ProtNLM"/>
    </source>
</evidence>
<feature type="transmembrane region" description="Helical" evidence="1">
    <location>
        <begin position="354"/>
        <end position="374"/>
    </location>
</feature>
<organism evidence="2 3">
    <name type="scientific">Roseivivax marinus</name>
    <dbReference type="NCBI Taxonomy" id="1379903"/>
    <lineage>
        <taxon>Bacteria</taxon>
        <taxon>Pseudomonadati</taxon>
        <taxon>Pseudomonadota</taxon>
        <taxon>Alphaproteobacteria</taxon>
        <taxon>Rhodobacterales</taxon>
        <taxon>Roseobacteraceae</taxon>
        <taxon>Roseivivax</taxon>
    </lineage>
</organism>
<feature type="transmembrane region" description="Helical" evidence="1">
    <location>
        <begin position="46"/>
        <end position="65"/>
    </location>
</feature>
<comment type="caution">
    <text evidence="2">The sequence shown here is derived from an EMBL/GenBank/DDBJ whole genome shotgun (WGS) entry which is preliminary data.</text>
</comment>
<feature type="transmembrane region" description="Helical" evidence="1">
    <location>
        <begin position="293"/>
        <end position="315"/>
    </location>
</feature>
<keyword evidence="1" id="KW-1133">Transmembrane helix</keyword>
<feature type="transmembrane region" description="Helical" evidence="1">
    <location>
        <begin position="101"/>
        <end position="121"/>
    </location>
</feature>
<accession>W4HK46</accession>
<proteinExistence type="predicted"/>
<protein>
    <recommendedName>
        <fullName evidence="4">MFS transporter</fullName>
    </recommendedName>
</protein>
<dbReference type="AlphaFoldDB" id="W4HK46"/>
<feature type="transmembrane region" description="Helical" evidence="1">
    <location>
        <begin position="327"/>
        <end position="348"/>
    </location>
</feature>
<evidence type="ECO:0000256" key="1">
    <source>
        <dbReference type="SAM" id="Phobius"/>
    </source>
</evidence>
<sequence>MSRVEVLSRPVFGACLLSAAGSLIPQSLPLYLTIAYGQGGASLLGAGWLAGMLFLGQVIASFCAPALRPGGLRLREILAVALLAQVLLLVSAGPATGLRLAVWLSLGAASGALQYMGMLVAARGPNPVAAFSVRLSLSMALSALVLMTTLARPGISLPSAMLFTQVLQGGVVLVAVGLMLSGPAVVMAIRVATARPRLRELWRDAAGVGRLALWIVPFFGGVIAFLNYLPVLAEDAFPAMSIVAILGAARLAAAVTIFGLHRIPAQVPRRAFFVAAPLLACATVELFQVGTLAVAVVALCLFEIAVNMTCARFLGEVSLSARHVSQWLTALVQMGVALSQVVTAYMVGTRGEEFFAFALLATFFLPAIWSIYAARGLPEPRSR</sequence>
<feature type="transmembrane region" description="Helical" evidence="1">
    <location>
        <begin position="211"/>
        <end position="230"/>
    </location>
</feature>
<gene>
    <name evidence="2" type="ORF">ATO8_07781</name>
</gene>
<feature type="transmembrane region" description="Helical" evidence="1">
    <location>
        <begin position="171"/>
        <end position="191"/>
    </location>
</feature>
<feature type="transmembrane region" description="Helical" evidence="1">
    <location>
        <begin position="133"/>
        <end position="151"/>
    </location>
</feature>
<reference evidence="2 3" key="1">
    <citation type="journal article" date="2014" name="Antonie Van Leeuwenhoek">
        <title>Roseivivax atlanticus sp. nov., isolated from surface seawater of the Atlantic Ocean.</title>
        <authorList>
            <person name="Li G."/>
            <person name="Lai Q."/>
            <person name="Liu X."/>
            <person name="Sun F."/>
            <person name="Shao Z."/>
        </authorList>
    </citation>
    <scope>NUCLEOTIDE SEQUENCE [LARGE SCALE GENOMIC DNA]</scope>
    <source>
        <strain evidence="2 3">22II-s10s</strain>
    </source>
</reference>
<evidence type="ECO:0000313" key="3">
    <source>
        <dbReference type="Proteomes" id="UP000019063"/>
    </source>
</evidence>
<dbReference type="PATRIC" id="fig|1317118.6.peg.1614"/>
<feature type="transmembrane region" description="Helical" evidence="1">
    <location>
        <begin position="271"/>
        <end position="287"/>
    </location>
</feature>
<keyword evidence="1" id="KW-0812">Transmembrane</keyword>
<feature type="transmembrane region" description="Helical" evidence="1">
    <location>
        <begin position="12"/>
        <end position="34"/>
    </location>
</feature>
<feature type="transmembrane region" description="Helical" evidence="1">
    <location>
        <begin position="236"/>
        <end position="259"/>
    </location>
</feature>
<name>W4HK46_9RHOB</name>
<dbReference type="Proteomes" id="UP000019063">
    <property type="component" value="Unassembled WGS sequence"/>
</dbReference>
<keyword evidence="1" id="KW-0472">Membrane</keyword>
<dbReference type="RefSeq" id="WP_043843533.1">
    <property type="nucleotide sequence ID" value="NZ_AQQW01000004.1"/>
</dbReference>
<keyword evidence="3" id="KW-1185">Reference proteome</keyword>
<evidence type="ECO:0000313" key="2">
    <source>
        <dbReference type="EMBL" id="ETW13094.1"/>
    </source>
</evidence>
<feature type="transmembrane region" description="Helical" evidence="1">
    <location>
        <begin position="77"/>
        <end position="95"/>
    </location>
</feature>
<dbReference type="EMBL" id="AQQW01000004">
    <property type="protein sequence ID" value="ETW13094.1"/>
    <property type="molecule type" value="Genomic_DNA"/>
</dbReference>